<dbReference type="Pfam" id="PF01812">
    <property type="entry name" value="5-FTHF_cyc-lig"/>
    <property type="match status" value="1"/>
</dbReference>
<dbReference type="SUPFAM" id="SSF100950">
    <property type="entry name" value="NagB/RpiA/CoA transferase-like"/>
    <property type="match status" value="1"/>
</dbReference>
<sequence length="179" mass="19241">MSDKRAIRADLRARRAAAPRTPLPVPAAFRERLQPGLIVASYVPVGSEVDPAPFATAATQIGCVLALPHVVDRATPLRFLAWDVEAALADGPFGLSQPPSHARDLAPDIILTPLVGFDRHGNRIGQGAGHYDRAFAAYPNAWRVGLALAVQEVDRLVPDPWDVPLHAIATDTEWIVTAP</sequence>
<comment type="cofactor">
    <cofactor evidence="4">
        <name>Mg(2+)</name>
        <dbReference type="ChEBI" id="CHEBI:18420"/>
    </cofactor>
</comment>
<protein>
    <recommendedName>
        <fullName evidence="4">5-formyltetrahydrofolate cyclo-ligase</fullName>
        <ecNumber evidence="4">6.3.3.2</ecNumber>
    </recommendedName>
</protein>
<dbReference type="GO" id="GO:0030272">
    <property type="term" value="F:5-formyltetrahydrofolate cyclo-ligase activity"/>
    <property type="evidence" value="ECO:0007669"/>
    <property type="project" value="UniProtKB-EC"/>
</dbReference>
<comment type="catalytic activity">
    <reaction evidence="4">
        <text>(6S)-5-formyl-5,6,7,8-tetrahydrofolate + ATP = (6R)-5,10-methenyltetrahydrofolate + ADP + phosphate</text>
        <dbReference type="Rhea" id="RHEA:10488"/>
        <dbReference type="ChEBI" id="CHEBI:30616"/>
        <dbReference type="ChEBI" id="CHEBI:43474"/>
        <dbReference type="ChEBI" id="CHEBI:57455"/>
        <dbReference type="ChEBI" id="CHEBI:57457"/>
        <dbReference type="ChEBI" id="CHEBI:456216"/>
        <dbReference type="EC" id="6.3.3.2"/>
    </reaction>
</comment>
<gene>
    <name evidence="5" type="ORF">ILT43_02105</name>
</gene>
<comment type="caution">
    <text evidence="5">The sequence shown here is derived from an EMBL/GenBank/DDBJ whole genome shotgun (WGS) entry which is preliminary data.</text>
</comment>
<dbReference type="NCBIfam" id="TIGR02727">
    <property type="entry name" value="MTHFS_bact"/>
    <property type="match status" value="1"/>
</dbReference>
<dbReference type="PANTHER" id="PTHR23407">
    <property type="entry name" value="ATPASE INHIBITOR/5-FORMYLTETRAHYDROFOLATE CYCLO-LIGASE"/>
    <property type="match status" value="1"/>
</dbReference>
<evidence type="ECO:0000313" key="6">
    <source>
        <dbReference type="Proteomes" id="UP000763641"/>
    </source>
</evidence>
<dbReference type="InterPro" id="IPR037171">
    <property type="entry name" value="NagB/RpiA_transferase-like"/>
</dbReference>
<keyword evidence="4" id="KW-0460">Magnesium</keyword>
<dbReference type="EC" id="6.3.3.2" evidence="4"/>
<organism evidence="5 6">
    <name type="scientific">Sphingomonas longa</name>
    <dbReference type="NCBI Taxonomy" id="2778730"/>
    <lineage>
        <taxon>Bacteria</taxon>
        <taxon>Pseudomonadati</taxon>
        <taxon>Pseudomonadota</taxon>
        <taxon>Alphaproteobacteria</taxon>
        <taxon>Sphingomonadales</taxon>
        <taxon>Sphingomonadaceae</taxon>
        <taxon>Sphingomonas</taxon>
    </lineage>
</organism>
<accession>A0ABS2D2J5</accession>
<dbReference type="EMBL" id="JAFEMC010000001">
    <property type="protein sequence ID" value="MBM6575151.1"/>
    <property type="molecule type" value="Genomic_DNA"/>
</dbReference>
<keyword evidence="2 4" id="KW-0547">Nucleotide-binding</keyword>
<name>A0ABS2D2J5_9SPHN</name>
<keyword evidence="6" id="KW-1185">Reference proteome</keyword>
<evidence type="ECO:0000256" key="3">
    <source>
        <dbReference type="ARBA" id="ARBA00022840"/>
    </source>
</evidence>
<comment type="similarity">
    <text evidence="1 4">Belongs to the 5-formyltetrahydrofolate cyclo-ligase family.</text>
</comment>
<keyword evidence="4" id="KW-0479">Metal-binding</keyword>
<dbReference type="Proteomes" id="UP000763641">
    <property type="component" value="Unassembled WGS sequence"/>
</dbReference>
<dbReference type="PANTHER" id="PTHR23407:SF1">
    <property type="entry name" value="5-FORMYLTETRAHYDROFOLATE CYCLO-LIGASE"/>
    <property type="match status" value="1"/>
</dbReference>
<dbReference type="Gene3D" id="3.40.50.10420">
    <property type="entry name" value="NagB/RpiA/CoA transferase-like"/>
    <property type="match status" value="1"/>
</dbReference>
<reference evidence="5 6" key="1">
    <citation type="submission" date="2020-12" db="EMBL/GenBank/DDBJ databases">
        <title>Sphingomonas sp.</title>
        <authorList>
            <person name="Kim M.K."/>
        </authorList>
    </citation>
    <scope>NUCLEOTIDE SEQUENCE [LARGE SCALE GENOMIC DNA]</scope>
    <source>
        <strain evidence="5 6">BT552</strain>
    </source>
</reference>
<evidence type="ECO:0000256" key="4">
    <source>
        <dbReference type="RuleBase" id="RU361279"/>
    </source>
</evidence>
<evidence type="ECO:0000313" key="5">
    <source>
        <dbReference type="EMBL" id="MBM6575151.1"/>
    </source>
</evidence>
<evidence type="ECO:0000256" key="2">
    <source>
        <dbReference type="ARBA" id="ARBA00022741"/>
    </source>
</evidence>
<evidence type="ECO:0000256" key="1">
    <source>
        <dbReference type="ARBA" id="ARBA00010638"/>
    </source>
</evidence>
<dbReference type="RefSeq" id="WP_204193761.1">
    <property type="nucleotide sequence ID" value="NZ_JAFEMC010000001.1"/>
</dbReference>
<keyword evidence="3 4" id="KW-0067">ATP-binding</keyword>
<dbReference type="InterPro" id="IPR002698">
    <property type="entry name" value="FTHF_cligase"/>
</dbReference>
<keyword evidence="5" id="KW-0436">Ligase</keyword>
<proteinExistence type="inferred from homology"/>
<dbReference type="InterPro" id="IPR024185">
    <property type="entry name" value="FTHF_cligase-like_sf"/>
</dbReference>